<evidence type="ECO:0000256" key="1">
    <source>
        <dbReference type="ARBA" id="ARBA00022679"/>
    </source>
</evidence>
<dbReference type="GO" id="GO:0004674">
    <property type="term" value="F:protein serine/threonine kinase activity"/>
    <property type="evidence" value="ECO:0007669"/>
    <property type="project" value="TreeGrafter"/>
</dbReference>
<dbReference type="VEuPathDB" id="AmoebaDB:NAEGRDRAFT_63695"/>
<feature type="domain" description="Protein kinase" evidence="5">
    <location>
        <begin position="430"/>
        <end position="699"/>
    </location>
</feature>
<dbReference type="InterPro" id="IPR011009">
    <property type="entry name" value="Kinase-like_dom_sf"/>
</dbReference>
<gene>
    <name evidence="6" type="ORF">NAEGRDRAFT_63695</name>
</gene>
<dbReference type="Pfam" id="PF14381">
    <property type="entry name" value="EDR1_CTR1_ARMC3_pept"/>
    <property type="match status" value="1"/>
</dbReference>
<accession>D2V4E3</accession>
<dbReference type="GO" id="GO:0005524">
    <property type="term" value="F:ATP binding"/>
    <property type="evidence" value="ECO:0007669"/>
    <property type="project" value="UniProtKB-KW"/>
</dbReference>
<dbReference type="STRING" id="5762.D2V4E3"/>
<keyword evidence="3" id="KW-0418">Kinase</keyword>
<dbReference type="InterPro" id="IPR008271">
    <property type="entry name" value="Ser/Thr_kinase_AS"/>
</dbReference>
<sequence>MPAIFAICKTSKCSKILELIIGHVDVNVKYNAMTALEFVILNNSEEYLSILLESDKVDVNLGNPLPFTRYLENVMSKKLQVSKRIVSKFIERKAKVDSELFQRALNQLNNPIISPIQPLENEFTEENDTMTDDGKFDDERTVFDDSLQEVSNYERIILKSFSNILESVKAPQFVKKIEIIQHVLNRIADLETMEEYSKHNLLQFMSRKLINQTLTENLSARYYFSHSLDFDHKIKNGNLFYDPGRSNKEFKDFSKYSNGNDSNREVIYVDLQIDDSLNDIIRKARKFLQQDLSNFYRELSQFVSDEMGGEHISSECRKELEILTRASPCVPLGKIKKGLCRHRALLFKVICDCLHSEDNRIKCRLLRGAYNGAHAWNEVEDEKHEKYIIDAMQRPGELIRDSDNYFKERSKLLNVIREREFDPKTDFNLFEIEGPLGKGSQGQVFSISFEGKKYAVKNTDKSNNEVFIMSYVNHPNIIKLFNYTSENNQTSMFLEKMEIDLENYLVNDFKQLGEEQKIAEMLVILLSISYAMEYLHNRNIIHKDLKPANILLNFGQCGNRKVITEVKLADFGVSEVVAKTIGIPSRTGTFRYMHNSLRFGTISPTNQKALDIYSFAVVFHDLLFVEHRSLCSEPDLSLNIDAKKYSKIYQKTMTALADLCKLCFKTPNGKVDSFGVISLRLIKILRRFHETQEINQFFH</sequence>
<dbReference type="InterPro" id="IPR055164">
    <property type="entry name" value="EDR1/CTR1/ARMC3-like_pept-like"/>
</dbReference>
<dbReference type="SMART" id="SM00220">
    <property type="entry name" value="S_TKc"/>
    <property type="match status" value="1"/>
</dbReference>
<keyword evidence="2" id="KW-0547">Nucleotide-binding</keyword>
<dbReference type="PANTHER" id="PTHR44329:SF288">
    <property type="entry name" value="MITOGEN-ACTIVATED PROTEIN KINASE KINASE KINASE 20"/>
    <property type="match status" value="1"/>
</dbReference>
<protein>
    <submittedName>
        <fullName evidence="6">Predicted protein</fullName>
    </submittedName>
</protein>
<evidence type="ECO:0000256" key="3">
    <source>
        <dbReference type="ARBA" id="ARBA00022777"/>
    </source>
</evidence>
<evidence type="ECO:0000313" key="6">
    <source>
        <dbReference type="EMBL" id="EFC48498.1"/>
    </source>
</evidence>
<dbReference type="InterPro" id="IPR000719">
    <property type="entry name" value="Prot_kinase_dom"/>
</dbReference>
<organism evidence="7">
    <name type="scientific">Naegleria gruberi</name>
    <name type="common">Amoeba</name>
    <dbReference type="NCBI Taxonomy" id="5762"/>
    <lineage>
        <taxon>Eukaryota</taxon>
        <taxon>Discoba</taxon>
        <taxon>Heterolobosea</taxon>
        <taxon>Tetramitia</taxon>
        <taxon>Eutetramitia</taxon>
        <taxon>Vahlkampfiidae</taxon>
        <taxon>Naegleria</taxon>
    </lineage>
</organism>
<dbReference type="eggNOG" id="ENOG502QWQH">
    <property type="taxonomic scope" value="Eukaryota"/>
</dbReference>
<dbReference type="InParanoid" id="D2V4E3"/>
<dbReference type="GeneID" id="8862130"/>
<dbReference type="PROSITE" id="PS50011">
    <property type="entry name" value="PROTEIN_KINASE_DOM"/>
    <property type="match status" value="1"/>
</dbReference>
<dbReference type="KEGG" id="ngr:NAEGRDRAFT_63695"/>
<dbReference type="Proteomes" id="UP000006671">
    <property type="component" value="Unassembled WGS sequence"/>
</dbReference>
<evidence type="ECO:0000256" key="2">
    <source>
        <dbReference type="ARBA" id="ARBA00022741"/>
    </source>
</evidence>
<dbReference type="EMBL" id="GG738851">
    <property type="protein sequence ID" value="EFC48498.1"/>
    <property type="molecule type" value="Genomic_DNA"/>
</dbReference>
<dbReference type="PANTHER" id="PTHR44329">
    <property type="entry name" value="SERINE/THREONINE-PROTEIN KINASE TNNI3K-RELATED"/>
    <property type="match status" value="1"/>
</dbReference>
<dbReference type="Pfam" id="PF00069">
    <property type="entry name" value="Pkinase"/>
    <property type="match status" value="1"/>
</dbReference>
<dbReference type="PROSITE" id="PS00108">
    <property type="entry name" value="PROTEIN_KINASE_ST"/>
    <property type="match status" value="1"/>
</dbReference>
<keyword evidence="7" id="KW-1185">Reference proteome</keyword>
<dbReference type="SUPFAM" id="SSF56112">
    <property type="entry name" value="Protein kinase-like (PK-like)"/>
    <property type="match status" value="1"/>
</dbReference>
<evidence type="ECO:0000259" key="5">
    <source>
        <dbReference type="PROSITE" id="PS50011"/>
    </source>
</evidence>
<proteinExistence type="predicted"/>
<dbReference type="Gene3D" id="1.10.510.10">
    <property type="entry name" value="Transferase(Phosphotransferase) domain 1"/>
    <property type="match status" value="1"/>
</dbReference>
<reference evidence="6 7" key="1">
    <citation type="journal article" date="2010" name="Cell">
        <title>The genome of Naegleria gruberi illuminates early eukaryotic versatility.</title>
        <authorList>
            <person name="Fritz-Laylin L.K."/>
            <person name="Prochnik S.E."/>
            <person name="Ginger M.L."/>
            <person name="Dacks J.B."/>
            <person name="Carpenter M.L."/>
            <person name="Field M.C."/>
            <person name="Kuo A."/>
            <person name="Paredez A."/>
            <person name="Chapman J."/>
            <person name="Pham J."/>
            <person name="Shu S."/>
            <person name="Neupane R."/>
            <person name="Cipriano M."/>
            <person name="Mancuso J."/>
            <person name="Tu H."/>
            <person name="Salamov A."/>
            <person name="Lindquist E."/>
            <person name="Shapiro H."/>
            <person name="Lucas S."/>
            <person name="Grigoriev I.V."/>
            <person name="Cande W.Z."/>
            <person name="Fulton C."/>
            <person name="Rokhsar D.S."/>
            <person name="Dawson S.C."/>
        </authorList>
    </citation>
    <scope>NUCLEOTIDE SEQUENCE [LARGE SCALE GENOMIC DNA]</scope>
    <source>
        <strain evidence="6 7">NEG-M</strain>
    </source>
</reference>
<dbReference type="RefSeq" id="XP_002681242.1">
    <property type="nucleotide sequence ID" value="XM_002681196.1"/>
</dbReference>
<dbReference type="InterPro" id="IPR051681">
    <property type="entry name" value="Ser/Thr_Kinases-Pseudokinases"/>
</dbReference>
<evidence type="ECO:0000313" key="7">
    <source>
        <dbReference type="Proteomes" id="UP000006671"/>
    </source>
</evidence>
<dbReference type="OrthoDB" id="7537227at2759"/>
<keyword evidence="1" id="KW-0808">Transferase</keyword>
<name>D2V4E3_NAEGR</name>
<keyword evidence="4" id="KW-0067">ATP-binding</keyword>
<evidence type="ECO:0000256" key="4">
    <source>
        <dbReference type="ARBA" id="ARBA00022840"/>
    </source>
</evidence>
<dbReference type="AlphaFoldDB" id="D2V4E3"/>